<dbReference type="AlphaFoldDB" id="A0A917M4W1"/>
<accession>A0A917M4W1</accession>
<evidence type="ECO:0000313" key="2">
    <source>
        <dbReference type="EMBL" id="GGG78941.1"/>
    </source>
</evidence>
<proteinExistence type="predicted"/>
<feature type="transmembrane region" description="Helical" evidence="1">
    <location>
        <begin position="50"/>
        <end position="70"/>
    </location>
</feature>
<comment type="caution">
    <text evidence="2">The sequence shown here is derived from an EMBL/GenBank/DDBJ whole genome shotgun (WGS) entry which is preliminary data.</text>
</comment>
<organism evidence="2 3">
    <name type="scientific">Paenibacillus radicis</name>
    <name type="common">ex Gao et al. 2016</name>
    <dbReference type="NCBI Taxonomy" id="1737354"/>
    <lineage>
        <taxon>Bacteria</taxon>
        <taxon>Bacillati</taxon>
        <taxon>Bacillota</taxon>
        <taxon>Bacilli</taxon>
        <taxon>Bacillales</taxon>
        <taxon>Paenibacillaceae</taxon>
        <taxon>Paenibacillus</taxon>
    </lineage>
</organism>
<keyword evidence="1" id="KW-0472">Membrane</keyword>
<name>A0A917M4W1_9BACL</name>
<feature type="transmembrane region" description="Helical" evidence="1">
    <location>
        <begin position="6"/>
        <end position="29"/>
    </location>
</feature>
<gene>
    <name evidence="2" type="ORF">GCM10010918_39920</name>
</gene>
<evidence type="ECO:0000256" key="1">
    <source>
        <dbReference type="SAM" id="Phobius"/>
    </source>
</evidence>
<keyword evidence="3" id="KW-1185">Reference proteome</keyword>
<keyword evidence="1" id="KW-1133">Transmembrane helix</keyword>
<dbReference type="EMBL" id="BMHY01000008">
    <property type="protein sequence ID" value="GGG78941.1"/>
    <property type="molecule type" value="Genomic_DNA"/>
</dbReference>
<dbReference type="Proteomes" id="UP000600247">
    <property type="component" value="Unassembled WGS sequence"/>
</dbReference>
<protein>
    <submittedName>
        <fullName evidence="2">Uncharacterized protein</fullName>
    </submittedName>
</protein>
<dbReference type="RefSeq" id="WP_188890948.1">
    <property type="nucleotide sequence ID" value="NZ_BMHY01000008.1"/>
</dbReference>
<sequence length="95" mass="11106">MYFKPIRYLSVLILTTGVLLMIYGLWQYMPKTFSSDTSDYVFMKITVKRVVFPVSGLVFTLLGITLLKFITHVDNELESLRHELRLLTKQTEKSQ</sequence>
<keyword evidence="1" id="KW-0812">Transmembrane</keyword>
<evidence type="ECO:0000313" key="3">
    <source>
        <dbReference type="Proteomes" id="UP000600247"/>
    </source>
</evidence>
<reference evidence="2 3" key="1">
    <citation type="journal article" date="2014" name="Int. J. Syst. Evol. Microbiol.">
        <title>Complete genome sequence of Corynebacterium casei LMG S-19264T (=DSM 44701T), isolated from a smear-ripened cheese.</title>
        <authorList>
            <consortium name="US DOE Joint Genome Institute (JGI-PGF)"/>
            <person name="Walter F."/>
            <person name="Albersmeier A."/>
            <person name="Kalinowski J."/>
            <person name="Ruckert C."/>
        </authorList>
    </citation>
    <scope>NUCLEOTIDE SEQUENCE [LARGE SCALE GENOMIC DNA]</scope>
    <source>
        <strain evidence="2 3">CGMCC 1.15286</strain>
    </source>
</reference>